<reference evidence="2" key="1">
    <citation type="submission" date="2023-10" db="EMBL/GenBank/DDBJ databases">
        <authorList>
            <person name="Chen Y."/>
            <person name="Shah S."/>
            <person name="Dougan E. K."/>
            <person name="Thang M."/>
            <person name="Chan C."/>
        </authorList>
    </citation>
    <scope>NUCLEOTIDE SEQUENCE [LARGE SCALE GENOMIC DNA]</scope>
</reference>
<gene>
    <name evidence="2" type="ORF">PCOR1329_LOCUS78163</name>
</gene>
<sequence length="119" mass="12813">MRAAPPGAPAPKEGSSIGTDKKASTEKDKEEDAVPTRNPSVPWRGGVTPGCRRDGAARLWCSQKVQCCSTPQHLKTCAPTIASRRAPGPAHTEQVFHRRRNAYNSAAYNTRFQGEGGEP</sequence>
<name>A0ABN9XMG5_9DINO</name>
<dbReference type="EMBL" id="CAUYUJ010020878">
    <property type="protein sequence ID" value="CAK0901080.1"/>
    <property type="molecule type" value="Genomic_DNA"/>
</dbReference>
<keyword evidence="3" id="KW-1185">Reference proteome</keyword>
<organism evidence="2 3">
    <name type="scientific">Prorocentrum cordatum</name>
    <dbReference type="NCBI Taxonomy" id="2364126"/>
    <lineage>
        <taxon>Eukaryota</taxon>
        <taxon>Sar</taxon>
        <taxon>Alveolata</taxon>
        <taxon>Dinophyceae</taxon>
        <taxon>Prorocentrales</taxon>
        <taxon>Prorocentraceae</taxon>
        <taxon>Prorocentrum</taxon>
    </lineage>
</organism>
<feature type="compositionally biased region" description="Basic and acidic residues" evidence="1">
    <location>
        <begin position="19"/>
        <end position="34"/>
    </location>
</feature>
<proteinExistence type="predicted"/>
<evidence type="ECO:0000313" key="3">
    <source>
        <dbReference type="Proteomes" id="UP001189429"/>
    </source>
</evidence>
<evidence type="ECO:0000313" key="2">
    <source>
        <dbReference type="EMBL" id="CAK0901080.1"/>
    </source>
</evidence>
<feature type="region of interest" description="Disordered" evidence="1">
    <location>
        <begin position="1"/>
        <end position="48"/>
    </location>
</feature>
<dbReference type="Proteomes" id="UP001189429">
    <property type="component" value="Unassembled WGS sequence"/>
</dbReference>
<evidence type="ECO:0000256" key="1">
    <source>
        <dbReference type="SAM" id="MobiDB-lite"/>
    </source>
</evidence>
<accession>A0ABN9XMG5</accession>
<protein>
    <submittedName>
        <fullName evidence="2">Uncharacterized protein</fullName>
    </submittedName>
</protein>
<comment type="caution">
    <text evidence="2">The sequence shown here is derived from an EMBL/GenBank/DDBJ whole genome shotgun (WGS) entry which is preliminary data.</text>
</comment>